<name>A0AA88N7L0_CHASR</name>
<accession>A0AA88N7L0</accession>
<dbReference type="GO" id="GO:0005737">
    <property type="term" value="C:cytoplasm"/>
    <property type="evidence" value="ECO:0007669"/>
    <property type="project" value="TreeGrafter"/>
</dbReference>
<reference evidence="3" key="1">
    <citation type="submission" date="2023-07" db="EMBL/GenBank/DDBJ databases">
        <title>Chromosome-level Genome Assembly of Striped Snakehead (Channa striata).</title>
        <authorList>
            <person name="Liu H."/>
        </authorList>
    </citation>
    <scope>NUCLEOTIDE SEQUENCE</scope>
    <source>
        <strain evidence="3">Gz</strain>
        <tissue evidence="3">Muscle</tissue>
    </source>
</reference>
<dbReference type="Pfam" id="PF09184">
    <property type="entry name" value="PPP4R2"/>
    <property type="match status" value="1"/>
</dbReference>
<evidence type="ECO:0000256" key="1">
    <source>
        <dbReference type="ARBA" id="ARBA00009207"/>
    </source>
</evidence>
<evidence type="ECO:0000313" key="4">
    <source>
        <dbReference type="Proteomes" id="UP001187415"/>
    </source>
</evidence>
<feature type="compositionally biased region" description="Basic and acidic residues" evidence="2">
    <location>
        <begin position="198"/>
        <end position="213"/>
    </location>
</feature>
<gene>
    <name evidence="3" type="ORF">Q5P01_007969</name>
</gene>
<sequence length="402" mass="44744">MDIDALLEAFQDFEKKGKKETCPLLEQFLCHVAKTGQPVIPWSQFKTYFMFKLEKVMDDFHASAPEQRGPHNPNVEYVPFEEMKNRILKIVDGYNGIPFTIQRLCELLTDPKRNYSGIEKFLRGLEKNVMVVSCVYPTSEKNGASSVNRMNGVMFPSHSSLYSDSRNINGPVTPKPLNRPKLSLSTSLPTNGLPDCPVNKEPEPNTDEVKEQHIGNSSLSEGEMTQNSGTKNKHPEEEEDSDADKQEVKRLKFDRKEEVETESEEKESCSHKGSESLSETTDSSPDACSQEYNSGTSCDTPAITKDHEPSSTQGDTSEAEKDSSETGDVSSLKNDSNVDRPEQPVPDENFERDNGESSNCEECLPSRKQGPSCSSNSPDLSTEGDAYDSKSTETSTEPEEHE</sequence>
<dbReference type="GO" id="GO:0005634">
    <property type="term" value="C:nucleus"/>
    <property type="evidence" value="ECO:0007669"/>
    <property type="project" value="TreeGrafter"/>
</dbReference>
<dbReference type="EMBL" id="JAUPFM010000005">
    <property type="protein sequence ID" value="KAK2851693.1"/>
    <property type="molecule type" value="Genomic_DNA"/>
</dbReference>
<protein>
    <recommendedName>
        <fullName evidence="5">Serine/threonine-protein phosphatase 4 regulatory subunit 2</fullName>
    </recommendedName>
</protein>
<evidence type="ECO:0008006" key="5">
    <source>
        <dbReference type="Google" id="ProtNLM"/>
    </source>
</evidence>
<feature type="compositionally biased region" description="Polar residues" evidence="2">
    <location>
        <begin position="277"/>
        <end position="299"/>
    </location>
</feature>
<feature type="compositionally biased region" description="Basic and acidic residues" evidence="2">
    <location>
        <begin position="243"/>
        <end position="258"/>
    </location>
</feature>
<feature type="compositionally biased region" description="Polar residues" evidence="2">
    <location>
        <begin position="214"/>
        <end position="230"/>
    </location>
</feature>
<proteinExistence type="inferred from homology"/>
<comment type="caution">
    <text evidence="3">The sequence shown here is derived from an EMBL/GenBank/DDBJ whole genome shotgun (WGS) entry which is preliminary data.</text>
</comment>
<keyword evidence="4" id="KW-1185">Reference proteome</keyword>
<feature type="compositionally biased region" description="Polar residues" evidence="2">
    <location>
        <begin position="326"/>
        <end position="335"/>
    </location>
</feature>
<dbReference type="PANTHER" id="PTHR16487:SF6">
    <property type="entry name" value="SERINE_THREONINE-PROTEIN PHOSPHATASE 4 REGULATORY SUBUNIT 2-A"/>
    <property type="match status" value="1"/>
</dbReference>
<dbReference type="GO" id="GO:0030289">
    <property type="term" value="C:protein phosphatase 4 complex"/>
    <property type="evidence" value="ECO:0007669"/>
    <property type="project" value="InterPro"/>
</dbReference>
<dbReference type="GO" id="GO:0019888">
    <property type="term" value="F:protein phosphatase regulator activity"/>
    <property type="evidence" value="ECO:0007669"/>
    <property type="project" value="InterPro"/>
</dbReference>
<feature type="compositionally biased region" description="Polar residues" evidence="2">
    <location>
        <begin position="369"/>
        <end position="380"/>
    </location>
</feature>
<dbReference type="InterPro" id="IPR015267">
    <property type="entry name" value="PPP4R2"/>
</dbReference>
<dbReference type="AlphaFoldDB" id="A0AA88N7L0"/>
<dbReference type="Proteomes" id="UP001187415">
    <property type="component" value="Unassembled WGS sequence"/>
</dbReference>
<evidence type="ECO:0000256" key="2">
    <source>
        <dbReference type="SAM" id="MobiDB-lite"/>
    </source>
</evidence>
<organism evidence="3 4">
    <name type="scientific">Channa striata</name>
    <name type="common">Snakehead murrel</name>
    <name type="synonym">Ophicephalus striatus</name>
    <dbReference type="NCBI Taxonomy" id="64152"/>
    <lineage>
        <taxon>Eukaryota</taxon>
        <taxon>Metazoa</taxon>
        <taxon>Chordata</taxon>
        <taxon>Craniata</taxon>
        <taxon>Vertebrata</taxon>
        <taxon>Euteleostomi</taxon>
        <taxon>Actinopterygii</taxon>
        <taxon>Neopterygii</taxon>
        <taxon>Teleostei</taxon>
        <taxon>Neoteleostei</taxon>
        <taxon>Acanthomorphata</taxon>
        <taxon>Anabantaria</taxon>
        <taxon>Anabantiformes</taxon>
        <taxon>Channoidei</taxon>
        <taxon>Channidae</taxon>
        <taxon>Channa</taxon>
    </lineage>
</organism>
<dbReference type="PANTHER" id="PTHR16487">
    <property type="entry name" value="PPP4R2-RELATED PROTEIN"/>
    <property type="match status" value="1"/>
</dbReference>
<feature type="region of interest" description="Disordered" evidence="2">
    <location>
        <begin position="162"/>
        <end position="402"/>
    </location>
</feature>
<comment type="similarity">
    <text evidence="1">Belongs to the PPP4R2 family.</text>
</comment>
<evidence type="ECO:0000313" key="3">
    <source>
        <dbReference type="EMBL" id="KAK2851693.1"/>
    </source>
</evidence>